<dbReference type="STRING" id="296587.C1ECB7"/>
<dbReference type="GO" id="GO:0005730">
    <property type="term" value="C:nucleolus"/>
    <property type="evidence" value="ECO:0007669"/>
    <property type="project" value="TreeGrafter"/>
</dbReference>
<dbReference type="PANTHER" id="PTHR15633:SF2">
    <property type="entry name" value="NUCLEOLAR PROTEIN 11"/>
    <property type="match status" value="1"/>
</dbReference>
<evidence type="ECO:0000313" key="3">
    <source>
        <dbReference type="Proteomes" id="UP000002009"/>
    </source>
</evidence>
<proteinExistence type="predicted"/>
<dbReference type="PANTHER" id="PTHR15633">
    <property type="entry name" value="NUCLEOLAR PROTEIN 11"/>
    <property type="match status" value="1"/>
</dbReference>
<reference evidence="2 3" key="1">
    <citation type="journal article" date="2009" name="Science">
        <title>Green evolution and dynamic adaptations revealed by genomes of the marine picoeukaryotes Micromonas.</title>
        <authorList>
            <person name="Worden A.Z."/>
            <person name="Lee J.H."/>
            <person name="Mock T."/>
            <person name="Rouze P."/>
            <person name="Simmons M.P."/>
            <person name="Aerts A.L."/>
            <person name="Allen A.E."/>
            <person name="Cuvelier M.L."/>
            <person name="Derelle E."/>
            <person name="Everett M.V."/>
            <person name="Foulon E."/>
            <person name="Grimwood J."/>
            <person name="Gundlach H."/>
            <person name="Henrissat B."/>
            <person name="Napoli C."/>
            <person name="McDonald S.M."/>
            <person name="Parker M.S."/>
            <person name="Rombauts S."/>
            <person name="Salamov A."/>
            <person name="Von Dassow P."/>
            <person name="Badger J.H."/>
            <person name="Coutinho P.M."/>
            <person name="Demir E."/>
            <person name="Dubchak I."/>
            <person name="Gentemann C."/>
            <person name="Eikrem W."/>
            <person name="Gready J.E."/>
            <person name="John U."/>
            <person name="Lanier W."/>
            <person name="Lindquist E.A."/>
            <person name="Lucas S."/>
            <person name="Mayer K.F."/>
            <person name="Moreau H."/>
            <person name="Not F."/>
            <person name="Otillar R."/>
            <person name="Panaud O."/>
            <person name="Pangilinan J."/>
            <person name="Paulsen I."/>
            <person name="Piegu B."/>
            <person name="Poliakov A."/>
            <person name="Robbens S."/>
            <person name="Schmutz J."/>
            <person name="Toulza E."/>
            <person name="Wyss T."/>
            <person name="Zelensky A."/>
            <person name="Zhou K."/>
            <person name="Armbrust E.V."/>
            <person name="Bhattacharya D."/>
            <person name="Goodenough U.W."/>
            <person name="Van de Peer Y."/>
            <person name="Grigoriev I.V."/>
        </authorList>
    </citation>
    <scope>NUCLEOTIDE SEQUENCE [LARGE SCALE GENOMIC DNA]</scope>
    <source>
        <strain evidence="3">RCC299 / NOUM17</strain>
    </source>
</reference>
<evidence type="ECO:0000256" key="1">
    <source>
        <dbReference type="SAM" id="MobiDB-lite"/>
    </source>
</evidence>
<dbReference type="OMA" id="YLLVWAN"/>
<dbReference type="AlphaFoldDB" id="C1ECB7"/>
<dbReference type="InterPro" id="IPR042859">
    <property type="entry name" value="NOL11"/>
</dbReference>
<dbReference type="RefSeq" id="XP_002504616.1">
    <property type="nucleotide sequence ID" value="XM_002504570.1"/>
</dbReference>
<dbReference type="KEGG" id="mis:MICPUN_61362"/>
<dbReference type="GO" id="GO:0003723">
    <property type="term" value="F:RNA binding"/>
    <property type="evidence" value="ECO:0007669"/>
    <property type="project" value="TreeGrafter"/>
</dbReference>
<gene>
    <name evidence="2" type="ORF">MICPUN_61362</name>
</gene>
<protein>
    <submittedName>
        <fullName evidence="2">Uncharacterized protein</fullName>
    </submittedName>
</protein>
<dbReference type="Proteomes" id="UP000002009">
    <property type="component" value="Chromosome 9"/>
</dbReference>
<dbReference type="OrthoDB" id="10398172at2759"/>
<sequence length="839" mass="86101">MGILDAEQTDSATCVVLGRHGSSTPVMGAGPGPDRTAVATIHGDGVVVYDCDAQTKTRSWAVGRGHALAAPAVFDRGCGRYFAALLPPGETDPALVTWTDADPIASLDQAVDSSSTRLPDGIAALVAVGEGNDGGVIVVDVGGGARWFGADARKLAASAPPGEGGGDDDKKKKTKTGSASAKRVAETCGEANGGGGVVVVTADRSNVDVRTVTLYKVAGGEHSGRSVKTAWEFEVSVPEGATRAVAVAGSDDDACVMWSNGVWRAYTSHDDESRMRTLVTAGGANETPGVGGGGAAGKRAGGKRGAAASADNKVAVLPAASMASLGGGFYAVAQVGPGCGGGARIAVLDSKYGCVHSCAETHPQGSSGGVETGVKIAALPDADGDRRLVVAIAGEVVLAEVAVPGRTVTLLDVLGRLNLAAGPDGPAGPAIKVLGMANAREASKPPQYSIYTPKFPKPTPRPTDPNAPPLDAMIDLGDPVENGWWGPDPAAEKMAEDAVNKFYAFDDEPLTATEAAEMLNRFKTVEHVDIPPAVLAAGIEGCLRRKLWAPLRNLVDEGYLTHSCQAPGLAKRLVAAGRFADLDAFLRLAHDVDGADIRACLEAFLDDEGVAVPAKAIEEVATRQVKFANDAVVEAERTAKAARTAKDRHALSAASAAKVALHRARIATAAVEAFDGMPRAPLLHALCARPLCPEYATEALPDLPPASATRLVRYLSVWLDAYSGGDGKDDATESPVDAATTPPEGLPALREVVAWAGAVIDAHFTAFAMNRGSADDTAGGDDEDSDAMATLRRAAARLQAGCASVGRVNGALVHVRDGAPLPENQGVQSSTYSIELVDW</sequence>
<feature type="region of interest" description="Disordered" evidence="1">
    <location>
        <begin position="156"/>
        <end position="181"/>
    </location>
</feature>
<accession>C1ECB7</accession>
<dbReference type="EMBL" id="CP001329">
    <property type="protein sequence ID" value="ACO65874.1"/>
    <property type="molecule type" value="Genomic_DNA"/>
</dbReference>
<evidence type="ECO:0000313" key="2">
    <source>
        <dbReference type="EMBL" id="ACO65874.1"/>
    </source>
</evidence>
<dbReference type="eggNOG" id="ENOG502R36H">
    <property type="taxonomic scope" value="Eukaryota"/>
</dbReference>
<organism evidence="2 3">
    <name type="scientific">Micromonas commoda (strain RCC299 / NOUM17 / CCMP2709)</name>
    <name type="common">Picoplanktonic green alga</name>
    <dbReference type="NCBI Taxonomy" id="296587"/>
    <lineage>
        <taxon>Eukaryota</taxon>
        <taxon>Viridiplantae</taxon>
        <taxon>Chlorophyta</taxon>
        <taxon>Mamiellophyceae</taxon>
        <taxon>Mamiellales</taxon>
        <taxon>Mamiellaceae</taxon>
        <taxon>Micromonas</taxon>
    </lineage>
</organism>
<dbReference type="GeneID" id="8246481"/>
<dbReference type="InParanoid" id="C1ECB7"/>
<dbReference type="GO" id="GO:0030490">
    <property type="term" value="P:maturation of SSU-rRNA"/>
    <property type="evidence" value="ECO:0007669"/>
    <property type="project" value="InterPro"/>
</dbReference>
<name>C1ECB7_MICCC</name>
<keyword evidence="3" id="KW-1185">Reference proteome</keyword>